<reference evidence="1 2" key="1">
    <citation type="submission" date="2016-05" db="EMBL/GenBank/DDBJ databases">
        <title>A degradative enzymes factory behind the ericoid mycorrhizal symbiosis.</title>
        <authorList>
            <consortium name="DOE Joint Genome Institute"/>
            <person name="Martino E."/>
            <person name="Morin E."/>
            <person name="Grelet G."/>
            <person name="Kuo A."/>
            <person name="Kohler A."/>
            <person name="Daghino S."/>
            <person name="Barry K."/>
            <person name="Choi C."/>
            <person name="Cichocki N."/>
            <person name="Clum A."/>
            <person name="Copeland A."/>
            <person name="Hainaut M."/>
            <person name="Haridas S."/>
            <person name="Labutti K."/>
            <person name="Lindquist E."/>
            <person name="Lipzen A."/>
            <person name="Khouja H.-R."/>
            <person name="Murat C."/>
            <person name="Ohm R."/>
            <person name="Olson A."/>
            <person name="Spatafora J."/>
            <person name="Veneault-Fourrey C."/>
            <person name="Henrissat B."/>
            <person name="Grigoriev I."/>
            <person name="Martin F."/>
            <person name="Perotto S."/>
        </authorList>
    </citation>
    <scope>NUCLEOTIDE SEQUENCE [LARGE SCALE GENOMIC DNA]</scope>
    <source>
        <strain evidence="1 2">UAMH 7357</strain>
    </source>
</reference>
<proteinExistence type="predicted"/>
<organism evidence="1 2">
    <name type="scientific">Hyaloscypha hepaticicola</name>
    <dbReference type="NCBI Taxonomy" id="2082293"/>
    <lineage>
        <taxon>Eukaryota</taxon>
        <taxon>Fungi</taxon>
        <taxon>Dikarya</taxon>
        <taxon>Ascomycota</taxon>
        <taxon>Pezizomycotina</taxon>
        <taxon>Leotiomycetes</taxon>
        <taxon>Helotiales</taxon>
        <taxon>Hyaloscyphaceae</taxon>
        <taxon>Hyaloscypha</taxon>
    </lineage>
</organism>
<sequence length="129" mass="14479">MIRHLDAGWEVVHGRGMQYNIGEVLKMATREISAQKGGRWSDCPSVAWHANSPANNGDREKSNAFPKSEYKFGNTISNPSERIFIERADLQSHSSTKVSKKNLSLIRQYGLKNFALERHAVAPRWGALA</sequence>
<dbReference type="Proteomes" id="UP000235672">
    <property type="component" value="Unassembled WGS sequence"/>
</dbReference>
<gene>
    <name evidence="1" type="ORF">NA56DRAFT_423686</name>
</gene>
<protein>
    <submittedName>
        <fullName evidence="1">Uncharacterized protein</fullName>
    </submittedName>
</protein>
<evidence type="ECO:0000313" key="1">
    <source>
        <dbReference type="EMBL" id="PMD13347.1"/>
    </source>
</evidence>
<name>A0A2J6PH30_9HELO</name>
<evidence type="ECO:0000313" key="2">
    <source>
        <dbReference type="Proteomes" id="UP000235672"/>
    </source>
</evidence>
<accession>A0A2J6PH30</accession>
<keyword evidence="2" id="KW-1185">Reference proteome</keyword>
<dbReference type="STRING" id="1745343.A0A2J6PH30"/>
<dbReference type="EMBL" id="KZ613532">
    <property type="protein sequence ID" value="PMD13347.1"/>
    <property type="molecule type" value="Genomic_DNA"/>
</dbReference>
<dbReference type="AlphaFoldDB" id="A0A2J6PH30"/>